<dbReference type="GO" id="GO:0005739">
    <property type="term" value="C:mitochondrion"/>
    <property type="evidence" value="ECO:0007669"/>
    <property type="project" value="TreeGrafter"/>
</dbReference>
<dbReference type="InterPro" id="IPR045078">
    <property type="entry name" value="TST/MPST-like"/>
</dbReference>
<organism evidence="4 5">
    <name type="scientific">Malassezia brasiliensis</name>
    <dbReference type="NCBI Taxonomy" id="1821822"/>
    <lineage>
        <taxon>Eukaryota</taxon>
        <taxon>Fungi</taxon>
        <taxon>Dikarya</taxon>
        <taxon>Basidiomycota</taxon>
        <taxon>Ustilaginomycotina</taxon>
        <taxon>Malasseziomycetes</taxon>
        <taxon>Malasseziales</taxon>
        <taxon>Malasseziaceae</taxon>
        <taxon>Malassezia</taxon>
    </lineage>
</organism>
<dbReference type="PANTHER" id="PTHR11364:SF27">
    <property type="entry name" value="SULFURTRANSFERASE"/>
    <property type="match status" value="1"/>
</dbReference>
<accession>A0AAF0INQ7</accession>
<keyword evidence="2" id="KW-0677">Repeat</keyword>
<name>A0AAF0INQ7_9BASI</name>
<dbReference type="AlphaFoldDB" id="A0AAF0INQ7"/>
<dbReference type="EMBL" id="CP119952">
    <property type="protein sequence ID" value="WFC95369.1"/>
    <property type="molecule type" value="Genomic_DNA"/>
</dbReference>
<evidence type="ECO:0000313" key="4">
    <source>
        <dbReference type="EMBL" id="WFC95369.1"/>
    </source>
</evidence>
<dbReference type="Proteomes" id="UP001216638">
    <property type="component" value="Chromosome 2"/>
</dbReference>
<gene>
    <name evidence="4" type="ORF">MBRA1_002017</name>
</gene>
<dbReference type="Pfam" id="PF00581">
    <property type="entry name" value="Rhodanese"/>
    <property type="match status" value="2"/>
</dbReference>
<dbReference type="SMART" id="SM00450">
    <property type="entry name" value="RHOD"/>
    <property type="match status" value="2"/>
</dbReference>
<dbReference type="CDD" id="cd01448">
    <property type="entry name" value="TST_Repeat_1"/>
    <property type="match status" value="1"/>
</dbReference>
<feature type="domain" description="Rhodanese" evidence="3">
    <location>
        <begin position="186"/>
        <end position="325"/>
    </location>
</feature>
<evidence type="ECO:0000256" key="2">
    <source>
        <dbReference type="ARBA" id="ARBA00022737"/>
    </source>
</evidence>
<keyword evidence="5" id="KW-1185">Reference proteome</keyword>
<dbReference type="PANTHER" id="PTHR11364">
    <property type="entry name" value="THIOSULFATE SULFERTANSFERASE"/>
    <property type="match status" value="1"/>
</dbReference>
<evidence type="ECO:0000313" key="5">
    <source>
        <dbReference type="Proteomes" id="UP001216638"/>
    </source>
</evidence>
<dbReference type="Gene3D" id="3.40.250.10">
    <property type="entry name" value="Rhodanese-like domain"/>
    <property type="match status" value="2"/>
</dbReference>
<reference evidence="4" key="1">
    <citation type="submission" date="2023-03" db="EMBL/GenBank/DDBJ databases">
        <title>Mating type loci evolution in Malassezia.</title>
        <authorList>
            <person name="Coelho M.A."/>
        </authorList>
    </citation>
    <scope>NUCLEOTIDE SEQUENCE</scope>
    <source>
        <strain evidence="4">CBS 14135</strain>
    </source>
</reference>
<dbReference type="GO" id="GO:0004792">
    <property type="term" value="F:thiosulfate-cyanide sulfurtransferase activity"/>
    <property type="evidence" value="ECO:0007669"/>
    <property type="project" value="TreeGrafter"/>
</dbReference>
<dbReference type="InterPro" id="IPR001763">
    <property type="entry name" value="Rhodanese-like_dom"/>
</dbReference>
<evidence type="ECO:0000256" key="1">
    <source>
        <dbReference type="ARBA" id="ARBA00022679"/>
    </source>
</evidence>
<evidence type="ECO:0000259" key="3">
    <source>
        <dbReference type="PROSITE" id="PS50206"/>
    </source>
</evidence>
<sequence length="333" mass="35635">MSLRSQAALPPLLISARQLSGLMAAKKPPRILDATWFLGAPGQPPRNAHAEFLRGPRIPGALFWDVDKVATVGPEVHNLPHMMPSGPVFAKSASEHGIGPETHVVIYDTHGIFSAPRTAFTFAAFGHKAVSVLDGGLPAWIDAGEKIDTAALSTDPAVEPVDYPTPTLRDGWIRSFDEMLANTKLGFRRQVVLDARAKARFDGHVAEARPGLASGHIPGARSLPFMDVLEQHTASDARLSEQKYTTLKQQSDLWKLVNAAVGGEDGIEKLRHDGSSSGSLGVSLSCGSGMTASILWLALQQLGVNAAIYDESWMGWGRRGADGEAPVEVTPKE</sequence>
<dbReference type="PROSITE" id="PS50206">
    <property type="entry name" value="RHODANESE_3"/>
    <property type="match status" value="2"/>
</dbReference>
<proteinExistence type="predicted"/>
<dbReference type="SUPFAM" id="SSF52821">
    <property type="entry name" value="Rhodanese/Cell cycle control phosphatase"/>
    <property type="match status" value="2"/>
</dbReference>
<keyword evidence="1" id="KW-0808">Transferase</keyword>
<protein>
    <recommendedName>
        <fullName evidence="3">Rhodanese domain-containing protein</fullName>
    </recommendedName>
</protein>
<feature type="domain" description="Rhodanese" evidence="3">
    <location>
        <begin position="25"/>
        <end position="149"/>
    </location>
</feature>
<dbReference type="InterPro" id="IPR036873">
    <property type="entry name" value="Rhodanese-like_dom_sf"/>
</dbReference>